<dbReference type="InterPro" id="IPR046977">
    <property type="entry name" value="RsmC/RlmG"/>
</dbReference>
<dbReference type="GO" id="GO:0008168">
    <property type="term" value="F:methyltransferase activity"/>
    <property type="evidence" value="ECO:0007669"/>
    <property type="project" value="UniProtKB-KW"/>
</dbReference>
<dbReference type="PANTHER" id="PTHR47816">
    <property type="entry name" value="RIBOSOMAL RNA SMALL SUBUNIT METHYLTRANSFERASE C"/>
    <property type="match status" value="1"/>
</dbReference>
<dbReference type="Gene3D" id="3.40.50.150">
    <property type="entry name" value="Vaccinia Virus protein VP39"/>
    <property type="match status" value="1"/>
</dbReference>
<name>A0ABS0TAA6_9STAP</name>
<proteinExistence type="predicted"/>
<dbReference type="GO" id="GO:0032259">
    <property type="term" value="P:methylation"/>
    <property type="evidence" value="ECO:0007669"/>
    <property type="project" value="UniProtKB-KW"/>
</dbReference>
<comment type="caution">
    <text evidence="4">The sequence shown here is derived from an EMBL/GenBank/DDBJ whole genome shotgun (WGS) entry which is preliminary data.</text>
</comment>
<dbReference type="InterPro" id="IPR007848">
    <property type="entry name" value="Small_mtfrase_dom"/>
</dbReference>
<keyword evidence="2" id="KW-0808">Transferase</keyword>
<evidence type="ECO:0000256" key="2">
    <source>
        <dbReference type="ARBA" id="ARBA00022679"/>
    </source>
</evidence>
<accession>A0ABS0TAA6</accession>
<protein>
    <submittedName>
        <fullName evidence="4">Class I SAM-dependent methyltransferase</fullName>
    </submittedName>
</protein>
<reference evidence="4 5" key="1">
    <citation type="submission" date="2020-04" db="EMBL/GenBank/DDBJ databases">
        <title>Staphylococcus species from domestic dog.</title>
        <authorList>
            <person name="Paterson G.K."/>
        </authorList>
    </citation>
    <scope>NUCLEOTIDE SEQUENCE [LARGE SCALE GENOMIC DNA]</scope>
    <source>
        <strain evidence="4 5">H16/1A</strain>
    </source>
</reference>
<evidence type="ECO:0000313" key="5">
    <source>
        <dbReference type="Proteomes" id="UP000751852"/>
    </source>
</evidence>
<dbReference type="CDD" id="cd02440">
    <property type="entry name" value="AdoMet_MTases"/>
    <property type="match status" value="1"/>
</dbReference>
<evidence type="ECO:0000256" key="1">
    <source>
        <dbReference type="ARBA" id="ARBA00022603"/>
    </source>
</evidence>
<dbReference type="Proteomes" id="UP000751852">
    <property type="component" value="Unassembled WGS sequence"/>
</dbReference>
<dbReference type="EMBL" id="JABANU010000021">
    <property type="protein sequence ID" value="MBI5975612.1"/>
    <property type="molecule type" value="Genomic_DNA"/>
</dbReference>
<dbReference type="PANTHER" id="PTHR47816:SF4">
    <property type="entry name" value="RIBOSOMAL RNA SMALL SUBUNIT METHYLTRANSFERASE C"/>
    <property type="match status" value="1"/>
</dbReference>
<keyword evidence="1 4" id="KW-0489">Methyltransferase</keyword>
<keyword evidence="5" id="KW-1185">Reference proteome</keyword>
<dbReference type="SUPFAM" id="SSF53335">
    <property type="entry name" value="S-adenosyl-L-methionine-dependent methyltransferases"/>
    <property type="match status" value="1"/>
</dbReference>
<dbReference type="RefSeq" id="WP_198618387.1">
    <property type="nucleotide sequence ID" value="NZ_JABANU010000021.1"/>
</dbReference>
<organism evidence="4 5">
    <name type="scientific">Staphylococcus canis</name>
    <dbReference type="NCBI Taxonomy" id="2724942"/>
    <lineage>
        <taxon>Bacteria</taxon>
        <taxon>Bacillati</taxon>
        <taxon>Bacillota</taxon>
        <taxon>Bacilli</taxon>
        <taxon>Bacillales</taxon>
        <taxon>Staphylococcaceae</taxon>
        <taxon>Staphylococcus</taxon>
    </lineage>
</organism>
<dbReference type="Pfam" id="PF05175">
    <property type="entry name" value="MTS"/>
    <property type="match status" value="1"/>
</dbReference>
<evidence type="ECO:0000259" key="3">
    <source>
        <dbReference type="Pfam" id="PF05175"/>
    </source>
</evidence>
<gene>
    <name evidence="4" type="ORF">HHH54_08380</name>
</gene>
<dbReference type="InterPro" id="IPR029063">
    <property type="entry name" value="SAM-dependent_MTases_sf"/>
</dbReference>
<feature type="domain" description="Methyltransferase small" evidence="3">
    <location>
        <begin position="28"/>
        <end position="198"/>
    </location>
</feature>
<sequence>MGHYYDAHPEVKTNEKQIEYQYQHNILNLVTDAGVFSRDKVDFGSDLLIKTFLHEHPPGQKKTIVDVGCGYGPIGLMIAKVAPHNHVTLLDVNTRALALVERNASKNQIQNVTVLESDGLSQITNNSSDYILTNPPIRAGKKIVHNILTDAYEKLKSQGALYVVIQKKQGMPSAKKKMADVFGNVESTANQKGYHILKSTKS</sequence>
<evidence type="ECO:0000313" key="4">
    <source>
        <dbReference type="EMBL" id="MBI5975612.1"/>
    </source>
</evidence>